<proteinExistence type="predicted"/>
<dbReference type="AlphaFoldDB" id="A0AAQ1BV77"/>
<evidence type="ECO:0000313" key="1">
    <source>
        <dbReference type="EMBL" id="RXD51190.1"/>
    </source>
</evidence>
<sequence length="119" mass="13154">MMPDGACAPHAPRMRHLQAAPGCARSLIQHSCEGTGNSCLGPRALPGEDMPALQWRQVLRTMELDSPFRLHRCHCVLHTACKPCSTAACGHRGLHSHPLTRHPDSMSLRRLYALRNCRA</sequence>
<gene>
    <name evidence="1" type="ORF">DB769_17335</name>
</gene>
<evidence type="ECO:0000313" key="2">
    <source>
        <dbReference type="Proteomes" id="UP000289372"/>
    </source>
</evidence>
<organism evidence="1 2">
    <name type="scientific">Xanthomonas perforans</name>
    <dbReference type="NCBI Taxonomy" id="442694"/>
    <lineage>
        <taxon>Bacteria</taxon>
        <taxon>Pseudomonadati</taxon>
        <taxon>Pseudomonadota</taxon>
        <taxon>Gammaproteobacteria</taxon>
        <taxon>Lysobacterales</taxon>
        <taxon>Lysobacteraceae</taxon>
        <taxon>Xanthomonas</taxon>
    </lineage>
</organism>
<dbReference type="EMBL" id="PUUL01000106">
    <property type="protein sequence ID" value="RXD51190.1"/>
    <property type="molecule type" value="Genomic_DNA"/>
</dbReference>
<comment type="caution">
    <text evidence="1">The sequence shown here is derived from an EMBL/GenBank/DDBJ whole genome shotgun (WGS) entry which is preliminary data.</text>
</comment>
<accession>A0AAQ1BV77</accession>
<protein>
    <submittedName>
        <fullName evidence="1">Uncharacterized protein</fullName>
    </submittedName>
</protein>
<dbReference type="Proteomes" id="UP000289372">
    <property type="component" value="Unassembled WGS sequence"/>
</dbReference>
<name>A0AAQ1BV77_XANPE</name>
<reference evidence="1 2" key="1">
    <citation type="submission" date="2018-02" db="EMBL/GenBank/DDBJ databases">
        <title>Characterization of Xanthomonas diversity in transplant houses and field plants.</title>
        <authorList>
            <person name="Abrahamian P."/>
            <person name="Timilsina S."/>
            <person name="Minsavage G.V."/>
            <person name="Goss E.M."/>
            <person name="Jones J.B."/>
            <person name="Vallad G.E."/>
        </authorList>
    </citation>
    <scope>NUCLEOTIDE SEQUENCE [LARGE SCALE GENOMIC DNA]</scope>
    <source>
        <strain evidence="1 2">GEV2132</strain>
    </source>
</reference>